<proteinExistence type="predicted"/>
<sequence length="105" mass="12293">MENYNQNKDIENINEASINEAKNDSSNNYKQENKNHHENKIIHAIKNHFPNSYDVSQSYGGMENLLMSFGQKPFNSQDYEAQGIIQAFKQDNTHYEENEDHQINN</sequence>
<dbReference type="GeneID" id="10507813"/>
<organism evidence="2 3">
    <name type="scientific">Dictyostelium purpureum</name>
    <name type="common">Slime mold</name>
    <dbReference type="NCBI Taxonomy" id="5786"/>
    <lineage>
        <taxon>Eukaryota</taxon>
        <taxon>Amoebozoa</taxon>
        <taxon>Evosea</taxon>
        <taxon>Eumycetozoa</taxon>
        <taxon>Dictyostelia</taxon>
        <taxon>Dictyosteliales</taxon>
        <taxon>Dictyosteliaceae</taxon>
        <taxon>Dictyostelium</taxon>
    </lineage>
</organism>
<dbReference type="KEGG" id="dpp:DICPUDRAFT_156252"/>
<protein>
    <submittedName>
        <fullName evidence="2">Uncharacterized protein</fullName>
    </submittedName>
</protein>
<evidence type="ECO:0000256" key="1">
    <source>
        <dbReference type="SAM" id="MobiDB-lite"/>
    </source>
</evidence>
<gene>
    <name evidence="2" type="ORF">DICPUDRAFT_156252</name>
</gene>
<dbReference type="VEuPathDB" id="AmoebaDB:DICPUDRAFT_156252"/>
<evidence type="ECO:0000313" key="2">
    <source>
        <dbReference type="EMBL" id="EGC31832.1"/>
    </source>
</evidence>
<reference evidence="3" key="1">
    <citation type="journal article" date="2011" name="Genome Biol.">
        <title>Comparative genomics of the social amoebae Dictyostelium discoideum and Dictyostelium purpureum.</title>
        <authorList>
            <consortium name="US DOE Joint Genome Institute (JGI-PGF)"/>
            <person name="Sucgang R."/>
            <person name="Kuo A."/>
            <person name="Tian X."/>
            <person name="Salerno W."/>
            <person name="Parikh A."/>
            <person name="Feasley C.L."/>
            <person name="Dalin E."/>
            <person name="Tu H."/>
            <person name="Huang E."/>
            <person name="Barry K."/>
            <person name="Lindquist E."/>
            <person name="Shapiro H."/>
            <person name="Bruce D."/>
            <person name="Schmutz J."/>
            <person name="Salamov A."/>
            <person name="Fey P."/>
            <person name="Gaudet P."/>
            <person name="Anjard C."/>
            <person name="Babu M.M."/>
            <person name="Basu S."/>
            <person name="Bushmanova Y."/>
            <person name="van der Wel H."/>
            <person name="Katoh-Kurasawa M."/>
            <person name="Dinh C."/>
            <person name="Coutinho P.M."/>
            <person name="Saito T."/>
            <person name="Elias M."/>
            <person name="Schaap P."/>
            <person name="Kay R.R."/>
            <person name="Henrissat B."/>
            <person name="Eichinger L."/>
            <person name="Rivero F."/>
            <person name="Putnam N.H."/>
            <person name="West C.M."/>
            <person name="Loomis W.F."/>
            <person name="Chisholm R.L."/>
            <person name="Shaulsky G."/>
            <person name="Strassmann J.E."/>
            <person name="Queller D.C."/>
            <person name="Kuspa A."/>
            <person name="Grigoriev I.V."/>
        </authorList>
    </citation>
    <scope>NUCLEOTIDE SEQUENCE [LARGE SCALE GENOMIC DNA]</scope>
    <source>
        <strain evidence="3">QSDP1</strain>
    </source>
</reference>
<dbReference type="Proteomes" id="UP000001064">
    <property type="component" value="Unassembled WGS sequence"/>
</dbReference>
<dbReference type="InParanoid" id="F0ZW39"/>
<evidence type="ECO:0000313" key="3">
    <source>
        <dbReference type="Proteomes" id="UP000001064"/>
    </source>
</evidence>
<feature type="region of interest" description="Disordered" evidence="1">
    <location>
        <begin position="1"/>
        <end position="37"/>
    </location>
</feature>
<dbReference type="RefSeq" id="XP_003291633.1">
    <property type="nucleotide sequence ID" value="XM_003291585.1"/>
</dbReference>
<name>F0ZW39_DICPU</name>
<dbReference type="EMBL" id="GL871227">
    <property type="protein sequence ID" value="EGC31832.1"/>
    <property type="molecule type" value="Genomic_DNA"/>
</dbReference>
<keyword evidence="3" id="KW-1185">Reference proteome</keyword>
<accession>F0ZW39</accession>
<dbReference type="AlphaFoldDB" id="F0ZW39"/>